<dbReference type="GO" id="GO:0000776">
    <property type="term" value="C:kinetochore"/>
    <property type="evidence" value="ECO:0007669"/>
    <property type="project" value="TreeGrafter"/>
</dbReference>
<dbReference type="PANTHER" id="PTHR21567">
    <property type="entry name" value="CLASP"/>
    <property type="match status" value="1"/>
</dbReference>
<feature type="domain" description="TOG" evidence="2">
    <location>
        <begin position="59"/>
        <end position="271"/>
    </location>
</feature>
<dbReference type="Proteomes" id="UP000005408">
    <property type="component" value="Unassembled WGS sequence"/>
</dbReference>
<dbReference type="InterPro" id="IPR034085">
    <property type="entry name" value="TOG"/>
</dbReference>
<dbReference type="Gene3D" id="1.25.10.10">
    <property type="entry name" value="Leucine-rich Repeat Variant"/>
    <property type="match status" value="1"/>
</dbReference>
<organism evidence="3 4">
    <name type="scientific">Magallana gigas</name>
    <name type="common">Pacific oyster</name>
    <name type="synonym">Crassostrea gigas</name>
    <dbReference type="NCBI Taxonomy" id="29159"/>
    <lineage>
        <taxon>Eukaryota</taxon>
        <taxon>Metazoa</taxon>
        <taxon>Spiralia</taxon>
        <taxon>Lophotrochozoa</taxon>
        <taxon>Mollusca</taxon>
        <taxon>Bivalvia</taxon>
        <taxon>Autobranchia</taxon>
        <taxon>Pteriomorphia</taxon>
        <taxon>Ostreida</taxon>
        <taxon>Ostreoidea</taxon>
        <taxon>Ostreidae</taxon>
        <taxon>Magallana</taxon>
    </lineage>
</organism>
<proteinExistence type="predicted"/>
<dbReference type="GO" id="GO:0005876">
    <property type="term" value="C:spindle microtubule"/>
    <property type="evidence" value="ECO:0007669"/>
    <property type="project" value="TreeGrafter"/>
</dbReference>
<evidence type="ECO:0000313" key="4">
    <source>
        <dbReference type="Proteomes" id="UP000005408"/>
    </source>
</evidence>
<dbReference type="Pfam" id="PF12348">
    <property type="entry name" value="CLASP_N"/>
    <property type="match status" value="1"/>
</dbReference>
<dbReference type="GO" id="GO:0072686">
    <property type="term" value="C:mitotic spindle"/>
    <property type="evidence" value="ECO:0007669"/>
    <property type="project" value="TreeGrafter"/>
</dbReference>
<dbReference type="SUPFAM" id="SSF48371">
    <property type="entry name" value="ARM repeat"/>
    <property type="match status" value="1"/>
</dbReference>
<reference evidence="3" key="1">
    <citation type="submission" date="2022-08" db="UniProtKB">
        <authorList>
            <consortium name="EnsemblMetazoa"/>
        </authorList>
    </citation>
    <scope>IDENTIFICATION</scope>
    <source>
        <strain evidence="3">05x7-T-G4-1.051#20</strain>
    </source>
</reference>
<dbReference type="InterPro" id="IPR011989">
    <property type="entry name" value="ARM-like"/>
</dbReference>
<dbReference type="InterPro" id="IPR016024">
    <property type="entry name" value="ARM-type_fold"/>
</dbReference>
<dbReference type="AlphaFoldDB" id="A0A8W8N7N8"/>
<name>A0A8W8N7N8_MAGGI</name>
<evidence type="ECO:0000259" key="2">
    <source>
        <dbReference type="SMART" id="SM01349"/>
    </source>
</evidence>
<evidence type="ECO:0000313" key="3">
    <source>
        <dbReference type="EnsemblMetazoa" id="G4695.1:cds"/>
    </source>
</evidence>
<dbReference type="GO" id="GO:0005815">
    <property type="term" value="C:microtubule organizing center"/>
    <property type="evidence" value="ECO:0007669"/>
    <property type="project" value="TreeGrafter"/>
</dbReference>
<dbReference type="GO" id="GO:0005881">
    <property type="term" value="C:cytoplasmic microtubule"/>
    <property type="evidence" value="ECO:0007669"/>
    <property type="project" value="TreeGrafter"/>
</dbReference>
<dbReference type="InterPro" id="IPR024395">
    <property type="entry name" value="CLASP_N_dom"/>
</dbReference>
<dbReference type="GO" id="GO:0040001">
    <property type="term" value="P:establishment of mitotic spindle localization"/>
    <property type="evidence" value="ECO:0007669"/>
    <property type="project" value="TreeGrafter"/>
</dbReference>
<sequence>MGESPPLNGDLDAELWSSPLMHYTSPFDDYKDLFDQIPKDTNVFQFPDTAAKPTSGPTKLPVPQRSPTLPTSPLCQDTTPCKKYQSVIVAGGMEYDDFQQSMRSLDVSLITSVKDLRSQIVRETCITLAYLSQRMGSRFEHLAEVLLPHLINLIPNSAKVMASSGVTCIYFIIQYTQSSRLIPILISNLSSKSNIIRSTHYLEKHIAGLQDAIKRGISDADAEARVFARKCFWGFAEHFKEQADMLMNALEPRDQKLLNDQCSGSSRFDSSTLGRIGKKKHSNFSSARSDTGAEIRSRSLKFSKDVDVSGAARHHGADLDKTLSKSVKDRIIRSSSAVDLANGMSPSYSSYASPKRRSPQMAAASRMMPGATYSLRAYCSDARGVRLCRDGSVMNGTCRHLGRRNCDSSMYQSLVCVFRGD</sequence>
<feature type="region of interest" description="Disordered" evidence="1">
    <location>
        <begin position="49"/>
        <end position="72"/>
    </location>
</feature>
<protein>
    <recommendedName>
        <fullName evidence="2">TOG domain-containing protein</fullName>
    </recommendedName>
</protein>
<keyword evidence="4" id="KW-1185">Reference proteome</keyword>
<evidence type="ECO:0000256" key="1">
    <source>
        <dbReference type="SAM" id="MobiDB-lite"/>
    </source>
</evidence>
<dbReference type="EnsemblMetazoa" id="G4695.1">
    <property type="protein sequence ID" value="G4695.1:cds"/>
    <property type="gene ID" value="G4695"/>
</dbReference>
<accession>A0A8W8N7N8</accession>
<dbReference type="GO" id="GO:0045180">
    <property type="term" value="C:basal cortex"/>
    <property type="evidence" value="ECO:0007669"/>
    <property type="project" value="TreeGrafter"/>
</dbReference>
<dbReference type="PANTHER" id="PTHR21567:SF9">
    <property type="entry name" value="CLIP-ASSOCIATING PROTEIN"/>
    <property type="match status" value="1"/>
</dbReference>
<dbReference type="SMART" id="SM01349">
    <property type="entry name" value="TOG"/>
    <property type="match status" value="1"/>
</dbReference>
<dbReference type="GO" id="GO:0090307">
    <property type="term" value="P:mitotic spindle assembly"/>
    <property type="evidence" value="ECO:0007669"/>
    <property type="project" value="TreeGrafter"/>
</dbReference>
<dbReference type="GO" id="GO:0008017">
    <property type="term" value="F:microtubule binding"/>
    <property type="evidence" value="ECO:0007669"/>
    <property type="project" value="TreeGrafter"/>
</dbReference>